<dbReference type="Proteomes" id="UP000887540">
    <property type="component" value="Unplaced"/>
</dbReference>
<keyword evidence="1" id="KW-1185">Reference proteome</keyword>
<dbReference type="AlphaFoldDB" id="A0A914D6Y0"/>
<accession>A0A914D6Y0</accession>
<dbReference type="InterPro" id="IPR038885">
    <property type="entry name" value="PLB1"/>
</dbReference>
<sequence length="81" mass="8764">MLLQYRGLSWLAGGDKGLDGHITIPNILKKYNSNLFGQSYGIGSADVYDVAYLNVAQPFAVASDLVGQAQLLVDRVLSHPE</sequence>
<evidence type="ECO:0000313" key="1">
    <source>
        <dbReference type="Proteomes" id="UP000887540"/>
    </source>
</evidence>
<dbReference type="PANTHER" id="PTHR21325">
    <property type="entry name" value="PHOSPHOLIPASE B, PLB1"/>
    <property type="match status" value="1"/>
</dbReference>
<organism evidence="1 2">
    <name type="scientific">Acrobeloides nanus</name>
    <dbReference type="NCBI Taxonomy" id="290746"/>
    <lineage>
        <taxon>Eukaryota</taxon>
        <taxon>Metazoa</taxon>
        <taxon>Ecdysozoa</taxon>
        <taxon>Nematoda</taxon>
        <taxon>Chromadorea</taxon>
        <taxon>Rhabditida</taxon>
        <taxon>Tylenchina</taxon>
        <taxon>Cephalobomorpha</taxon>
        <taxon>Cephaloboidea</taxon>
        <taxon>Cephalobidae</taxon>
        <taxon>Acrobeloides</taxon>
    </lineage>
</organism>
<evidence type="ECO:0000313" key="2">
    <source>
        <dbReference type="WBParaSite" id="ACRNAN_scaffold20253.g30870.t1"/>
    </source>
</evidence>
<reference evidence="2" key="1">
    <citation type="submission" date="2022-11" db="UniProtKB">
        <authorList>
            <consortium name="WormBaseParasite"/>
        </authorList>
    </citation>
    <scope>IDENTIFICATION</scope>
</reference>
<dbReference type="GO" id="GO:0006644">
    <property type="term" value="P:phospholipid metabolic process"/>
    <property type="evidence" value="ECO:0007669"/>
    <property type="project" value="TreeGrafter"/>
</dbReference>
<dbReference type="WBParaSite" id="ACRNAN_scaffold20253.g30870.t1">
    <property type="protein sequence ID" value="ACRNAN_scaffold20253.g30870.t1"/>
    <property type="gene ID" value="ACRNAN_scaffold20253.g30870"/>
</dbReference>
<dbReference type="GO" id="GO:0004620">
    <property type="term" value="F:phospholipase activity"/>
    <property type="evidence" value="ECO:0007669"/>
    <property type="project" value="InterPro"/>
</dbReference>
<protein>
    <submittedName>
        <fullName evidence="2">Uncharacterized protein</fullName>
    </submittedName>
</protein>
<dbReference type="PANTHER" id="PTHR21325:SF31">
    <property type="entry name" value="GH22081P-RELATED"/>
    <property type="match status" value="1"/>
</dbReference>
<proteinExistence type="predicted"/>
<name>A0A914D6Y0_9BILA</name>